<dbReference type="RefSeq" id="WP_188709986.1">
    <property type="nucleotide sequence ID" value="NZ_BMIG01000019.1"/>
</dbReference>
<dbReference type="GO" id="GO:0006749">
    <property type="term" value="P:glutathione metabolic process"/>
    <property type="evidence" value="ECO:0007669"/>
    <property type="project" value="TreeGrafter"/>
</dbReference>
<reference evidence="4" key="2">
    <citation type="submission" date="2020-09" db="EMBL/GenBank/DDBJ databases">
        <authorList>
            <person name="Sun Q."/>
            <person name="Zhou Y."/>
        </authorList>
    </citation>
    <scope>NUCLEOTIDE SEQUENCE</scope>
    <source>
        <strain evidence="4">CGMCC 1.15322</strain>
    </source>
</reference>
<keyword evidence="5" id="KW-1185">Reference proteome</keyword>
<sequence>MSTSSAPLHFYFDFISPFGYFASLRIEEMAARHRRSVQWHAMLLGVSVLKVMGLKPLLDTPLKGDYIRRDALRYMRCHGLQMQRKLDDPVMDPRAAGRAFHWVKQQQPELAAPLAHAIYHAYWAEGRDLSSAEAVASIALPAGLDRQRLQEGISSPEASQGLRSAVDASLKAGIFGSPTVVVDGEPFWGVETFELLEQWLASGGW</sequence>
<dbReference type="CDD" id="cd03022">
    <property type="entry name" value="DsbA_HCCA_Iso"/>
    <property type="match status" value="1"/>
</dbReference>
<dbReference type="InterPro" id="IPR014440">
    <property type="entry name" value="HCCAis_GSTk"/>
</dbReference>
<proteinExistence type="inferred from homology"/>
<evidence type="ECO:0000256" key="2">
    <source>
        <dbReference type="PIRSR" id="PIRSR006386-1"/>
    </source>
</evidence>
<evidence type="ECO:0000259" key="3">
    <source>
        <dbReference type="Pfam" id="PF01323"/>
    </source>
</evidence>
<dbReference type="EC" id="5.99.1.4" evidence="1"/>
<organism evidence="4 5">
    <name type="scientific">Polaromonas eurypsychrophila</name>
    <dbReference type="NCBI Taxonomy" id="1614635"/>
    <lineage>
        <taxon>Bacteria</taxon>
        <taxon>Pseudomonadati</taxon>
        <taxon>Pseudomonadota</taxon>
        <taxon>Betaproteobacteria</taxon>
        <taxon>Burkholderiales</taxon>
        <taxon>Comamonadaceae</taxon>
        <taxon>Polaromonas</taxon>
    </lineage>
</organism>
<name>A0A916WMN3_9BURK</name>
<dbReference type="InterPro" id="IPR001853">
    <property type="entry name" value="DSBA-like_thioredoxin_dom"/>
</dbReference>
<comment type="similarity">
    <text evidence="1">Belongs to the GST superfamily. NadH family.</text>
</comment>
<dbReference type="PANTHER" id="PTHR42943:SF2">
    <property type="entry name" value="GLUTATHIONE S-TRANSFERASE KAPPA 1"/>
    <property type="match status" value="1"/>
</dbReference>
<dbReference type="Pfam" id="PF01323">
    <property type="entry name" value="DSBA"/>
    <property type="match status" value="1"/>
</dbReference>
<evidence type="ECO:0000256" key="1">
    <source>
        <dbReference type="PIRNR" id="PIRNR006386"/>
    </source>
</evidence>
<dbReference type="EMBL" id="BMIG01000019">
    <property type="protein sequence ID" value="GGB12603.1"/>
    <property type="molecule type" value="Genomic_DNA"/>
</dbReference>
<dbReference type="Gene3D" id="3.40.30.10">
    <property type="entry name" value="Glutaredoxin"/>
    <property type="match status" value="1"/>
</dbReference>
<reference evidence="4" key="1">
    <citation type="journal article" date="2014" name="Int. J. Syst. Evol. Microbiol.">
        <title>Complete genome sequence of Corynebacterium casei LMG S-19264T (=DSM 44701T), isolated from a smear-ripened cheese.</title>
        <authorList>
            <consortium name="US DOE Joint Genome Institute (JGI-PGF)"/>
            <person name="Walter F."/>
            <person name="Albersmeier A."/>
            <person name="Kalinowski J."/>
            <person name="Ruckert C."/>
        </authorList>
    </citation>
    <scope>NUCLEOTIDE SEQUENCE</scope>
    <source>
        <strain evidence="4">CGMCC 1.15322</strain>
    </source>
</reference>
<dbReference type="SUPFAM" id="SSF52833">
    <property type="entry name" value="Thioredoxin-like"/>
    <property type="match status" value="1"/>
</dbReference>
<dbReference type="GO" id="GO:0018845">
    <property type="term" value="F:2-hydroxychromene-2-carboxylate isomerase activity"/>
    <property type="evidence" value="ECO:0007669"/>
    <property type="project" value="UniProtKB-UniRule"/>
</dbReference>
<dbReference type="AlphaFoldDB" id="A0A916WMN3"/>
<dbReference type="GO" id="GO:1901170">
    <property type="term" value="P:naphthalene catabolic process"/>
    <property type="evidence" value="ECO:0007669"/>
    <property type="project" value="InterPro"/>
</dbReference>
<evidence type="ECO:0000313" key="4">
    <source>
        <dbReference type="EMBL" id="GGB12603.1"/>
    </source>
</evidence>
<feature type="active site" description="Nucleophile" evidence="2">
    <location>
        <position position="16"/>
    </location>
</feature>
<dbReference type="GO" id="GO:0004602">
    <property type="term" value="F:glutathione peroxidase activity"/>
    <property type="evidence" value="ECO:0007669"/>
    <property type="project" value="TreeGrafter"/>
</dbReference>
<dbReference type="PIRSF" id="PIRSF006386">
    <property type="entry name" value="HCCAis_GSTk"/>
    <property type="match status" value="1"/>
</dbReference>
<dbReference type="InterPro" id="IPR036249">
    <property type="entry name" value="Thioredoxin-like_sf"/>
</dbReference>
<dbReference type="InterPro" id="IPR051924">
    <property type="entry name" value="GST_Kappa/NadH"/>
</dbReference>
<comment type="catalytic activity">
    <reaction evidence="1">
        <text>2-hydroxychromene-2-carboxylate = (3E)-4-(2-hydroxyphenyl)-2-oxobut-3-enoate</text>
        <dbReference type="Rhea" id="RHEA:27401"/>
        <dbReference type="ChEBI" id="CHEBI:59350"/>
        <dbReference type="ChEBI" id="CHEBI:59353"/>
        <dbReference type="EC" id="5.99.1.4"/>
    </reaction>
</comment>
<comment type="caution">
    <text evidence="4">The sequence shown here is derived from an EMBL/GenBank/DDBJ whole genome shotgun (WGS) entry which is preliminary data.</text>
</comment>
<gene>
    <name evidence="4" type="ORF">GCM10011496_36890</name>
</gene>
<accession>A0A916WMN3</accession>
<feature type="domain" description="DSBA-like thioredoxin" evidence="3">
    <location>
        <begin position="9"/>
        <end position="200"/>
    </location>
</feature>
<evidence type="ECO:0000313" key="5">
    <source>
        <dbReference type="Proteomes" id="UP000620596"/>
    </source>
</evidence>
<dbReference type="PANTHER" id="PTHR42943">
    <property type="entry name" value="GLUTATHIONE S-TRANSFERASE KAPPA"/>
    <property type="match status" value="1"/>
</dbReference>
<protein>
    <recommendedName>
        <fullName evidence="1">2-hydroxychromene-2-carboxylate isomerase</fullName>
        <ecNumber evidence="1">5.99.1.4</ecNumber>
    </recommendedName>
</protein>
<dbReference type="Proteomes" id="UP000620596">
    <property type="component" value="Unassembled WGS sequence"/>
</dbReference>
<dbReference type="GO" id="GO:0004364">
    <property type="term" value="F:glutathione transferase activity"/>
    <property type="evidence" value="ECO:0007669"/>
    <property type="project" value="TreeGrafter"/>
</dbReference>
<dbReference type="InterPro" id="IPR044087">
    <property type="entry name" value="NahD-like"/>
</dbReference>
<keyword evidence="1 4" id="KW-0413">Isomerase</keyword>